<organism evidence="2">
    <name type="scientific">Adineta vaga</name>
    <name type="common">Rotifer</name>
    <name type="synonym">Callidina vaga</name>
    <dbReference type="NCBI Taxonomy" id="104782"/>
    <lineage>
        <taxon>Eukaryota</taxon>
        <taxon>Metazoa</taxon>
        <taxon>Spiralia</taxon>
        <taxon>Gnathifera</taxon>
        <taxon>Rotifera</taxon>
        <taxon>Eurotatoria</taxon>
        <taxon>Bdelloidea</taxon>
        <taxon>Adinetida</taxon>
        <taxon>Adinetidae</taxon>
        <taxon>Adineta</taxon>
    </lineage>
</organism>
<evidence type="ECO:0000313" key="2">
    <source>
        <dbReference type="EMBL" id="ACD88979.1"/>
    </source>
</evidence>
<keyword evidence="1" id="KW-0732">Signal</keyword>
<reference evidence="2" key="1">
    <citation type="journal article" date="2009" name="Mol. Biol. Evol.">
        <title>Degenerate tetraploidy was established before bdelloid rotifer families diverged.</title>
        <authorList>
            <person name="Hur J.H."/>
            <person name="Van Doninck K."/>
            <person name="Mandigo M.L."/>
            <person name="Meselson M."/>
        </authorList>
    </citation>
    <scope>NUCLEOTIDE SEQUENCE</scope>
</reference>
<sequence length="95" mass="10280">MHIILSLAVLSILGNGVYMHICMWAPIQRGQFDISVPGAHPCYRKIGPCGNINASSSSPRTSLVAGSKYKVEFQQNLNHYYTGKPGALDITFAVG</sequence>
<feature type="chain" id="PRO_5002788690" evidence="1">
    <location>
        <begin position="20"/>
        <end position="95"/>
    </location>
</feature>
<protein>
    <submittedName>
        <fullName evidence="2">Uncharacterized protein</fullName>
    </submittedName>
</protein>
<feature type="non-terminal residue" evidence="2">
    <location>
        <position position="95"/>
    </location>
</feature>
<proteinExistence type="predicted"/>
<name>B3G408_ADIVA</name>
<dbReference type="EMBL" id="EU637018">
    <property type="protein sequence ID" value="ACD88979.1"/>
    <property type="molecule type" value="Genomic_DNA"/>
</dbReference>
<feature type="signal peptide" evidence="1">
    <location>
        <begin position="1"/>
        <end position="19"/>
    </location>
</feature>
<evidence type="ECO:0000256" key="1">
    <source>
        <dbReference type="SAM" id="SignalP"/>
    </source>
</evidence>
<dbReference type="PANTHER" id="PTHR37916:SF2">
    <property type="entry name" value="CHITIN-BINDING TYPE-4 DOMAIN-CONTAINING PROTEIN"/>
    <property type="match status" value="1"/>
</dbReference>
<accession>B3G408</accession>
<dbReference type="AlphaFoldDB" id="B3G408"/>
<dbReference type="PANTHER" id="PTHR37916">
    <property type="entry name" value="CHITIN-BINDING TYPE-4 DOMAIN-CONTAINING PROTEIN"/>
    <property type="match status" value="1"/>
</dbReference>